<keyword evidence="3 6" id="KW-0133">Cell shape</keyword>
<dbReference type="GO" id="GO:0005576">
    <property type="term" value="C:extracellular region"/>
    <property type="evidence" value="ECO:0007669"/>
    <property type="project" value="TreeGrafter"/>
</dbReference>
<dbReference type="RefSeq" id="WP_194705632.1">
    <property type="nucleotide sequence ID" value="NZ_JADKPN010000001.1"/>
</dbReference>
<evidence type="ECO:0000256" key="2">
    <source>
        <dbReference type="ARBA" id="ARBA00022679"/>
    </source>
</evidence>
<comment type="caution">
    <text evidence="10">The sequence shown here is derived from an EMBL/GenBank/DDBJ whole genome shotgun (WGS) entry which is preliminary data.</text>
</comment>
<proteinExistence type="predicted"/>
<name>A0A930VEK4_9ACTN</name>
<feature type="compositionally biased region" description="Low complexity" evidence="7">
    <location>
        <begin position="38"/>
        <end position="51"/>
    </location>
</feature>
<evidence type="ECO:0000313" key="11">
    <source>
        <dbReference type="Proteomes" id="UP000640489"/>
    </source>
</evidence>
<evidence type="ECO:0000256" key="7">
    <source>
        <dbReference type="SAM" id="MobiDB-lite"/>
    </source>
</evidence>
<dbReference type="GO" id="GO:0071555">
    <property type="term" value="P:cell wall organization"/>
    <property type="evidence" value="ECO:0007669"/>
    <property type="project" value="UniProtKB-UniRule"/>
</dbReference>
<evidence type="ECO:0000256" key="8">
    <source>
        <dbReference type="SAM" id="SignalP"/>
    </source>
</evidence>
<accession>A0A930VEK4</accession>
<feature type="active site" description="Proton donor/acceptor" evidence="6">
    <location>
        <position position="334"/>
    </location>
</feature>
<evidence type="ECO:0000256" key="5">
    <source>
        <dbReference type="ARBA" id="ARBA00023316"/>
    </source>
</evidence>
<evidence type="ECO:0000313" key="10">
    <source>
        <dbReference type="EMBL" id="MBF4762535.1"/>
    </source>
</evidence>
<dbReference type="InterPro" id="IPR050979">
    <property type="entry name" value="LD-transpeptidase"/>
</dbReference>
<protein>
    <submittedName>
        <fullName evidence="10">Peptidoglycan-binding protein</fullName>
    </submittedName>
</protein>
<dbReference type="AlphaFoldDB" id="A0A930VEK4"/>
<dbReference type="GO" id="GO:0008360">
    <property type="term" value="P:regulation of cell shape"/>
    <property type="evidence" value="ECO:0007669"/>
    <property type="project" value="UniProtKB-UniRule"/>
</dbReference>
<evidence type="ECO:0000256" key="4">
    <source>
        <dbReference type="ARBA" id="ARBA00022984"/>
    </source>
</evidence>
<dbReference type="GO" id="GO:0016740">
    <property type="term" value="F:transferase activity"/>
    <property type="evidence" value="ECO:0007669"/>
    <property type="project" value="UniProtKB-KW"/>
</dbReference>
<reference evidence="10" key="1">
    <citation type="submission" date="2020-11" db="EMBL/GenBank/DDBJ databases">
        <title>Nocardioides sp. nov., isolated from Soil of Cynanchum wilfordii Hemsley rhizosphere.</title>
        <authorList>
            <person name="Lee J.-S."/>
            <person name="Suh M.K."/>
            <person name="Kim J.-S."/>
        </authorList>
    </citation>
    <scope>NUCLEOTIDE SEQUENCE</scope>
    <source>
        <strain evidence="10">KCTC 19275</strain>
    </source>
</reference>
<feature type="compositionally biased region" description="Low complexity" evidence="7">
    <location>
        <begin position="61"/>
        <end position="74"/>
    </location>
</feature>
<dbReference type="Pfam" id="PF01471">
    <property type="entry name" value="PG_binding_1"/>
    <property type="match status" value="2"/>
</dbReference>
<dbReference type="Proteomes" id="UP000640489">
    <property type="component" value="Unassembled WGS sequence"/>
</dbReference>
<dbReference type="PANTHER" id="PTHR30582:SF33">
    <property type="entry name" value="EXPORTED PROTEIN"/>
    <property type="match status" value="1"/>
</dbReference>
<feature type="chain" id="PRO_5038722912" evidence="8">
    <location>
        <begin position="18"/>
        <end position="378"/>
    </location>
</feature>
<dbReference type="PANTHER" id="PTHR30582">
    <property type="entry name" value="L,D-TRANSPEPTIDASE"/>
    <property type="match status" value="1"/>
</dbReference>
<evidence type="ECO:0000256" key="1">
    <source>
        <dbReference type="ARBA" id="ARBA00004752"/>
    </source>
</evidence>
<gene>
    <name evidence="10" type="ORF">ISU07_05310</name>
</gene>
<dbReference type="EMBL" id="JADKPN010000001">
    <property type="protein sequence ID" value="MBF4762535.1"/>
    <property type="molecule type" value="Genomic_DNA"/>
</dbReference>
<evidence type="ECO:0000256" key="6">
    <source>
        <dbReference type="PROSITE-ProRule" id="PRU01373"/>
    </source>
</evidence>
<feature type="region of interest" description="Disordered" evidence="7">
    <location>
        <begin position="25"/>
        <end position="93"/>
    </location>
</feature>
<keyword evidence="4 6" id="KW-0573">Peptidoglycan synthesis</keyword>
<dbReference type="Gene3D" id="2.40.440.10">
    <property type="entry name" value="L,D-transpeptidase catalytic domain-like"/>
    <property type="match status" value="1"/>
</dbReference>
<comment type="pathway">
    <text evidence="1 6">Cell wall biogenesis; peptidoglycan biosynthesis.</text>
</comment>
<dbReference type="InterPro" id="IPR038063">
    <property type="entry name" value="Transpep_catalytic_dom"/>
</dbReference>
<dbReference type="GO" id="GO:0071972">
    <property type="term" value="F:peptidoglycan L,D-transpeptidase activity"/>
    <property type="evidence" value="ECO:0007669"/>
    <property type="project" value="TreeGrafter"/>
</dbReference>
<evidence type="ECO:0000256" key="3">
    <source>
        <dbReference type="ARBA" id="ARBA00022960"/>
    </source>
</evidence>
<evidence type="ECO:0000259" key="9">
    <source>
        <dbReference type="PROSITE" id="PS52029"/>
    </source>
</evidence>
<dbReference type="Pfam" id="PF03734">
    <property type="entry name" value="YkuD"/>
    <property type="match status" value="1"/>
</dbReference>
<dbReference type="Gene3D" id="1.10.101.10">
    <property type="entry name" value="PGBD-like superfamily/PGBD"/>
    <property type="match status" value="2"/>
</dbReference>
<dbReference type="CDD" id="cd16913">
    <property type="entry name" value="YkuD_like"/>
    <property type="match status" value="1"/>
</dbReference>
<feature type="active site" description="Nucleophile" evidence="6">
    <location>
        <position position="351"/>
    </location>
</feature>
<keyword evidence="5 6" id="KW-0961">Cell wall biogenesis/degradation</keyword>
<sequence>MVTSIVTTLLAAGTAYGVGVAVSNASPSAGPELTPRVARPAHATPTADPTPTATPSPVPVAPVATPTPTETATPRPRPTPSLPTVVLRPGDKGEQVRELQSRLFQLQWLPEVTTGTYDAATKEAVQGFQVRRKLKPTGVLDRTSWRRLKAMTKTPTHDAMFNVFHPGKPILRSGDEGDQVRDAQARLKQIAWIFGDVTGTYDAGTVSAVKGFQAKRQIPVTGEIDRRTLDRLHAMTVTPSHEELFNIEPKPGELDARCRHGRVLCIDKTSRTLRWVIDGKVQLTLDARFGSTINDTPTREGLFHVYLMDADHVSKLYGSEMPYSMFFSGGQAVHYSSDFATVGYYGASHGCVNIRDYEGIKWLFSQVRVGDAVVVYWS</sequence>
<organism evidence="10 11">
    <name type="scientific">Nocardioides islandensis</name>
    <dbReference type="NCBI Taxonomy" id="433663"/>
    <lineage>
        <taxon>Bacteria</taxon>
        <taxon>Bacillati</taxon>
        <taxon>Actinomycetota</taxon>
        <taxon>Actinomycetes</taxon>
        <taxon>Propionibacteriales</taxon>
        <taxon>Nocardioidaceae</taxon>
        <taxon>Nocardioides</taxon>
    </lineage>
</organism>
<dbReference type="InterPro" id="IPR036365">
    <property type="entry name" value="PGBD-like_sf"/>
</dbReference>
<dbReference type="SUPFAM" id="SSF141523">
    <property type="entry name" value="L,D-transpeptidase catalytic domain-like"/>
    <property type="match status" value="1"/>
</dbReference>
<keyword evidence="11" id="KW-1185">Reference proteome</keyword>
<dbReference type="PROSITE" id="PS52029">
    <property type="entry name" value="LD_TPASE"/>
    <property type="match status" value="1"/>
</dbReference>
<dbReference type="SUPFAM" id="SSF47090">
    <property type="entry name" value="PGBD-like"/>
    <property type="match status" value="2"/>
</dbReference>
<dbReference type="GO" id="GO:0018104">
    <property type="term" value="P:peptidoglycan-protein cross-linking"/>
    <property type="evidence" value="ECO:0007669"/>
    <property type="project" value="TreeGrafter"/>
</dbReference>
<dbReference type="InterPro" id="IPR002477">
    <property type="entry name" value="Peptidoglycan-bd-like"/>
</dbReference>
<feature type="domain" description="L,D-TPase catalytic" evidence="9">
    <location>
        <begin position="262"/>
        <end position="376"/>
    </location>
</feature>
<keyword evidence="2" id="KW-0808">Transferase</keyword>
<dbReference type="InterPro" id="IPR005490">
    <property type="entry name" value="LD_TPept_cat_dom"/>
</dbReference>
<keyword evidence="8" id="KW-0732">Signal</keyword>
<feature type="signal peptide" evidence="8">
    <location>
        <begin position="1"/>
        <end position="17"/>
    </location>
</feature>
<dbReference type="InterPro" id="IPR036366">
    <property type="entry name" value="PGBDSf"/>
</dbReference>